<dbReference type="InterPro" id="IPR013083">
    <property type="entry name" value="Znf_RING/FYVE/PHD"/>
</dbReference>
<keyword evidence="2" id="KW-0862">Zinc</keyword>
<organism evidence="6 7">
    <name type="scientific">Meloidogyne hapla</name>
    <name type="common">Root-knot nematode worm</name>
    <dbReference type="NCBI Taxonomy" id="6305"/>
    <lineage>
        <taxon>Eukaryota</taxon>
        <taxon>Metazoa</taxon>
        <taxon>Ecdysozoa</taxon>
        <taxon>Nematoda</taxon>
        <taxon>Chromadorea</taxon>
        <taxon>Rhabditida</taxon>
        <taxon>Tylenchina</taxon>
        <taxon>Tylenchomorpha</taxon>
        <taxon>Tylenchoidea</taxon>
        <taxon>Meloidogynidae</taxon>
        <taxon>Meloidogyninae</taxon>
        <taxon>Meloidogyne</taxon>
    </lineage>
</organism>
<feature type="domain" description="RING-type" evidence="5">
    <location>
        <begin position="3"/>
        <end position="45"/>
    </location>
</feature>
<dbReference type="Proteomes" id="UP000095281">
    <property type="component" value="Unplaced"/>
</dbReference>
<dbReference type="WBParaSite" id="MhA1_Contig1358.frz3.gene6">
    <property type="protein sequence ID" value="MhA1_Contig1358.frz3.gene6"/>
    <property type="gene ID" value="MhA1_Contig1358.frz3.gene6"/>
</dbReference>
<sequence>MLCIVCNLSILPTQSLDFLTCCGHIFHSDCVHFWLEEYFSACPECGLPATASMIQEKHFPRVDVIEGLSGRERRGGSLLN</sequence>
<dbReference type="InterPro" id="IPR001841">
    <property type="entry name" value="Znf_RING"/>
</dbReference>
<dbReference type="SUPFAM" id="SSF57850">
    <property type="entry name" value="RING/U-box"/>
    <property type="match status" value="1"/>
</dbReference>
<evidence type="ECO:0000256" key="3">
    <source>
        <dbReference type="PROSITE-ProRule" id="PRU00175"/>
    </source>
</evidence>
<evidence type="ECO:0000256" key="1">
    <source>
        <dbReference type="ARBA" id="ARBA00022771"/>
    </source>
</evidence>
<keyword evidence="1 3" id="KW-0863">Zinc-finger</keyword>
<proteinExistence type="predicted"/>
<dbReference type="CDD" id="cd16448">
    <property type="entry name" value="RING-H2"/>
    <property type="match status" value="1"/>
</dbReference>
<evidence type="ECO:0000259" key="5">
    <source>
        <dbReference type="PROSITE" id="PS50089"/>
    </source>
</evidence>
<protein>
    <submittedName>
        <fullName evidence="7">RING-type domain-containing protein</fullName>
    </submittedName>
</protein>
<evidence type="ECO:0000313" key="6">
    <source>
        <dbReference type="Proteomes" id="UP000095281"/>
    </source>
</evidence>
<keyword evidence="1 3" id="KW-0479">Metal-binding</keyword>
<evidence type="ECO:0000256" key="4">
    <source>
        <dbReference type="SAM" id="SignalP"/>
    </source>
</evidence>
<keyword evidence="4" id="KW-0732">Signal</keyword>
<keyword evidence="6" id="KW-1185">Reference proteome</keyword>
<reference evidence="7" key="1">
    <citation type="submission" date="2016-11" db="UniProtKB">
        <authorList>
            <consortium name="WormBaseParasite"/>
        </authorList>
    </citation>
    <scope>IDENTIFICATION</scope>
</reference>
<dbReference type="PROSITE" id="PS50089">
    <property type="entry name" value="ZF_RING_2"/>
    <property type="match status" value="1"/>
</dbReference>
<dbReference type="Gene3D" id="3.30.40.10">
    <property type="entry name" value="Zinc/RING finger domain, C3HC4 (zinc finger)"/>
    <property type="match status" value="1"/>
</dbReference>
<dbReference type="GO" id="GO:0008270">
    <property type="term" value="F:zinc ion binding"/>
    <property type="evidence" value="ECO:0007669"/>
    <property type="project" value="UniProtKB-KW"/>
</dbReference>
<evidence type="ECO:0000256" key="2">
    <source>
        <dbReference type="ARBA" id="ARBA00022833"/>
    </source>
</evidence>
<feature type="chain" id="PRO_5012972508" evidence="4">
    <location>
        <begin position="16"/>
        <end position="80"/>
    </location>
</feature>
<feature type="signal peptide" evidence="4">
    <location>
        <begin position="1"/>
        <end position="15"/>
    </location>
</feature>
<dbReference type="AlphaFoldDB" id="A0A1I8B5D3"/>
<accession>A0A1I8B5D3</accession>
<evidence type="ECO:0000313" key="7">
    <source>
        <dbReference type="WBParaSite" id="MhA1_Contig1358.frz3.gene6"/>
    </source>
</evidence>
<name>A0A1I8B5D3_MELHA</name>